<dbReference type="CDD" id="cd02230">
    <property type="entry name" value="cupin_HP0902-like"/>
    <property type="match status" value="1"/>
</dbReference>
<dbReference type="InterPro" id="IPR011051">
    <property type="entry name" value="RmlC_Cupin_sf"/>
</dbReference>
<dbReference type="RefSeq" id="WP_027495987.1">
    <property type="nucleotide sequence ID" value="NZ_CAKKLU010000011.1"/>
</dbReference>
<reference evidence="1 2" key="1">
    <citation type="journal article" date="2016" name="Genome Announc.">
        <title>Complete Genome and Plasmid Sequences for Rhodococcus fascians D188 and Draft Sequences for Rhodococcus Isolates PBTS 1 and PBTS 2.</title>
        <authorList>
            <person name="Stamler R.A."/>
            <person name="Vereecke D."/>
            <person name="Zhang Y."/>
            <person name="Schilkey F."/>
            <person name="Devitt N."/>
            <person name="Randall J.J."/>
        </authorList>
    </citation>
    <scope>NUCLEOTIDE SEQUENCE [LARGE SCALE GENOMIC DNA]</scope>
    <source>
        <strain evidence="1 2">PBTS2</strain>
    </source>
</reference>
<dbReference type="PANTHER" id="PTHR37694">
    <property type="entry name" value="SLR8022 PROTEIN"/>
    <property type="match status" value="1"/>
</dbReference>
<name>A0A143QM50_RHOFA</name>
<protein>
    <recommendedName>
        <fullName evidence="3">LuxR family transcriptional regulator</fullName>
    </recommendedName>
</protein>
<dbReference type="SUPFAM" id="SSF51182">
    <property type="entry name" value="RmlC-like cupins"/>
    <property type="match status" value="1"/>
</dbReference>
<dbReference type="Proteomes" id="UP000076038">
    <property type="component" value="Chromosome"/>
</dbReference>
<proteinExistence type="predicted"/>
<dbReference type="Gene3D" id="2.60.120.10">
    <property type="entry name" value="Jelly Rolls"/>
    <property type="match status" value="1"/>
</dbReference>
<dbReference type="InterPro" id="IPR014710">
    <property type="entry name" value="RmlC-like_jellyroll"/>
</dbReference>
<dbReference type="GeneID" id="93552837"/>
<accession>A0A260UFT9</accession>
<evidence type="ECO:0000313" key="2">
    <source>
        <dbReference type="Proteomes" id="UP000076038"/>
    </source>
</evidence>
<evidence type="ECO:0000313" key="1">
    <source>
        <dbReference type="EMBL" id="AMY24011.1"/>
    </source>
</evidence>
<reference evidence="2" key="2">
    <citation type="submission" date="2016-04" db="EMBL/GenBank/DDBJ databases">
        <title>Complete Genome and Plasmid Sequences for Rhodococcus fascians D188 and Draft Sequences for Rhodococcus spp. Isolates PBTS 1 and PBTS 2.</title>
        <authorList>
            <person name="Stamer R."/>
            <person name="Vereecke D."/>
            <person name="Zhang Y."/>
            <person name="Schilkey F."/>
            <person name="Devitt N."/>
            <person name="Randall J."/>
        </authorList>
    </citation>
    <scope>NUCLEOTIDE SEQUENCE [LARGE SCALE GENOMIC DNA]</scope>
    <source>
        <strain evidence="2">PBTS2</strain>
    </source>
</reference>
<sequence>MDKKSLTALARQQLKLAVGASSGRSSQTVYGGHSRKLRQTVVALAAGNKLAEHDLSGESTVLVLSGKLELISGEKTWKGSTGDLLVIPDARHSVEALEDVSFLLTVAM</sequence>
<organism evidence="1 2">
    <name type="scientific">Rhodococcoides fascians</name>
    <name type="common">Rhodococcus fascians</name>
    <dbReference type="NCBI Taxonomy" id="1828"/>
    <lineage>
        <taxon>Bacteria</taxon>
        <taxon>Bacillati</taxon>
        <taxon>Actinomycetota</taxon>
        <taxon>Actinomycetes</taxon>
        <taxon>Mycobacteriales</taxon>
        <taxon>Nocardiaceae</taxon>
        <taxon>Rhodococcoides</taxon>
    </lineage>
</organism>
<dbReference type="PANTHER" id="PTHR37694:SF1">
    <property type="entry name" value="SLR8022 PROTEIN"/>
    <property type="match status" value="1"/>
</dbReference>
<dbReference type="PATRIC" id="fig|1653479.3.peg.2746"/>
<accession>A0A143QM50</accession>
<dbReference type="OrthoDB" id="5190473at2"/>
<dbReference type="KEGG" id="rhs:A3Q41_02717"/>
<evidence type="ECO:0008006" key="3">
    <source>
        <dbReference type="Google" id="ProtNLM"/>
    </source>
</evidence>
<dbReference type="EMBL" id="CP015220">
    <property type="protein sequence ID" value="AMY24011.1"/>
    <property type="molecule type" value="Genomic_DNA"/>
</dbReference>
<gene>
    <name evidence="1" type="ORF">A3Q41_02717</name>
</gene>
<keyword evidence="2" id="KW-1185">Reference proteome</keyword>
<dbReference type="AlphaFoldDB" id="A0A143QM50"/>